<keyword evidence="3" id="KW-1185">Reference proteome</keyword>
<dbReference type="Proteomes" id="UP000614216">
    <property type="component" value="Unassembled WGS sequence"/>
</dbReference>
<name>A0A937KFF5_9BACT</name>
<proteinExistence type="predicted"/>
<dbReference type="InterPro" id="IPR016024">
    <property type="entry name" value="ARM-type_fold"/>
</dbReference>
<comment type="caution">
    <text evidence="2">The sequence shown here is derived from an EMBL/GenBank/DDBJ whole genome shotgun (WGS) entry which is preliminary data.</text>
</comment>
<organism evidence="2 3">
    <name type="scientific">Fulvivirga marina</name>
    <dbReference type="NCBI Taxonomy" id="2494733"/>
    <lineage>
        <taxon>Bacteria</taxon>
        <taxon>Pseudomonadati</taxon>
        <taxon>Bacteroidota</taxon>
        <taxon>Cytophagia</taxon>
        <taxon>Cytophagales</taxon>
        <taxon>Fulvivirgaceae</taxon>
        <taxon>Fulvivirga</taxon>
    </lineage>
</organism>
<evidence type="ECO:0000313" key="2">
    <source>
        <dbReference type="EMBL" id="MBL6448143.1"/>
    </source>
</evidence>
<dbReference type="RefSeq" id="WP_202857675.1">
    <property type="nucleotide sequence ID" value="NZ_JAEUGD010000058.1"/>
</dbReference>
<dbReference type="Gene3D" id="1.25.10.10">
    <property type="entry name" value="Leucine-rich Repeat Variant"/>
    <property type="match status" value="1"/>
</dbReference>
<protein>
    <submittedName>
        <fullName evidence="2">HEAT repeat domain-containing protein</fullName>
    </submittedName>
</protein>
<evidence type="ECO:0000256" key="1">
    <source>
        <dbReference type="SAM" id="Phobius"/>
    </source>
</evidence>
<reference evidence="2" key="1">
    <citation type="submission" date="2021-01" db="EMBL/GenBank/DDBJ databases">
        <title>Fulvivirga kasyanovii gen. nov., sp nov., a novel member of the phylum Bacteroidetes isolated from seawater in a mussel farm.</title>
        <authorList>
            <person name="Zhao L.-H."/>
            <person name="Wang Z.-J."/>
        </authorList>
    </citation>
    <scope>NUCLEOTIDE SEQUENCE</scope>
    <source>
        <strain evidence="2">29W222</strain>
    </source>
</reference>
<dbReference type="SUPFAM" id="SSF48371">
    <property type="entry name" value="ARM repeat"/>
    <property type="match status" value="1"/>
</dbReference>
<sequence length="261" mass="29359">MDTKDLINKYRSGQLSSDEEKMLDRCIETGEVSLEELDDLAALKNNFDAMPVPEPSQNMSDAFYANLEATKQKEQRPKAEGNWFSQLWVTQPFLRWAYSVALIIVGLGAGYWLKSGGEDSDKLENLSAEVSEMKEVMMLTLLDKESPSDRLKAVNLTSELPDASAKVTEALLQTLNQDENVNVRLATLEALYPYASHPQVREGLIKSIALQESPLVQMALAEMMVALQEKRSVQNLEKVLKKENTPPEVRERIEKSIEVLI</sequence>
<feature type="transmembrane region" description="Helical" evidence="1">
    <location>
        <begin position="93"/>
        <end position="113"/>
    </location>
</feature>
<evidence type="ECO:0000313" key="3">
    <source>
        <dbReference type="Proteomes" id="UP000614216"/>
    </source>
</evidence>
<dbReference type="EMBL" id="JAEUGD010000058">
    <property type="protein sequence ID" value="MBL6448143.1"/>
    <property type="molecule type" value="Genomic_DNA"/>
</dbReference>
<dbReference type="InterPro" id="IPR011989">
    <property type="entry name" value="ARM-like"/>
</dbReference>
<accession>A0A937KFF5</accession>
<dbReference type="AlphaFoldDB" id="A0A937KFF5"/>
<keyword evidence="1" id="KW-1133">Transmembrane helix</keyword>
<keyword evidence="1" id="KW-0472">Membrane</keyword>
<gene>
    <name evidence="2" type="ORF">JMN32_17625</name>
</gene>
<keyword evidence="1" id="KW-0812">Transmembrane</keyword>
<dbReference type="Pfam" id="PF13646">
    <property type="entry name" value="HEAT_2"/>
    <property type="match status" value="1"/>
</dbReference>